<evidence type="ECO:0000313" key="10">
    <source>
        <dbReference type="EMBL" id="ROT82429.1"/>
    </source>
</evidence>
<feature type="region of interest" description="Disordered" evidence="7">
    <location>
        <begin position="1"/>
        <end position="33"/>
    </location>
</feature>
<keyword evidence="11" id="KW-1185">Reference proteome</keyword>
<keyword evidence="6" id="KW-0458">Lysosome</keyword>
<feature type="compositionally biased region" description="Polar residues" evidence="7">
    <location>
        <begin position="895"/>
        <end position="904"/>
    </location>
</feature>
<dbReference type="OrthoDB" id="6349527at2759"/>
<protein>
    <submittedName>
        <fullName evidence="10">Folliculin-interacting protein 2</fullName>
    </submittedName>
</protein>
<feature type="domain" description="UDENN FNIP1/2-type" evidence="9">
    <location>
        <begin position="97"/>
        <end position="1111"/>
    </location>
</feature>
<comment type="similarity">
    <text evidence="3">Belongs to the FNIP family.</text>
</comment>
<feature type="region of interest" description="Disordered" evidence="7">
    <location>
        <begin position="243"/>
        <end position="270"/>
    </location>
</feature>
<dbReference type="Pfam" id="PF14636">
    <property type="entry name" value="FNIP_N"/>
    <property type="match status" value="1"/>
</dbReference>
<dbReference type="PANTHER" id="PTHR21634:SF9">
    <property type="entry name" value="RE13835P"/>
    <property type="match status" value="1"/>
</dbReference>
<dbReference type="Pfam" id="PF14638">
    <property type="entry name" value="FNIP_C"/>
    <property type="match status" value="1"/>
</dbReference>
<proteinExistence type="inferred from homology"/>
<dbReference type="InterPro" id="IPR037545">
    <property type="entry name" value="DENN_FNIP1/2"/>
</dbReference>
<keyword evidence="8" id="KW-0812">Transmembrane</keyword>
<gene>
    <name evidence="10" type="ORF">C7M84_024388</name>
</gene>
<evidence type="ECO:0000256" key="7">
    <source>
        <dbReference type="SAM" id="MobiDB-lite"/>
    </source>
</evidence>
<feature type="compositionally biased region" description="Low complexity" evidence="7">
    <location>
        <begin position="258"/>
        <end position="270"/>
    </location>
</feature>
<dbReference type="PANTHER" id="PTHR21634">
    <property type="entry name" value="RE13835P"/>
    <property type="match status" value="1"/>
</dbReference>
<dbReference type="InterPro" id="IPR028085">
    <property type="entry name" value="FNIP_mid_dom"/>
</dbReference>
<dbReference type="Pfam" id="PF14637">
    <property type="entry name" value="FNIP_M"/>
    <property type="match status" value="1"/>
</dbReference>
<evidence type="ECO:0000256" key="4">
    <source>
        <dbReference type="ARBA" id="ARBA00022490"/>
    </source>
</evidence>
<comment type="subcellular location">
    <subcellularLocation>
        <location evidence="1">Cytoplasm</location>
    </subcellularLocation>
    <subcellularLocation>
        <location evidence="2">Lysosome membrane</location>
    </subcellularLocation>
</comment>
<feature type="region of interest" description="Disordered" evidence="7">
    <location>
        <begin position="870"/>
        <end position="904"/>
    </location>
</feature>
<feature type="compositionally biased region" description="Polar residues" evidence="7">
    <location>
        <begin position="243"/>
        <end position="257"/>
    </location>
</feature>
<dbReference type="Proteomes" id="UP000283509">
    <property type="component" value="Unassembled WGS sequence"/>
</dbReference>
<comment type="caution">
    <text evidence="10">The sequence shown here is derived from an EMBL/GenBank/DDBJ whole genome shotgun (WGS) entry which is preliminary data.</text>
</comment>
<feature type="transmembrane region" description="Helical" evidence="8">
    <location>
        <begin position="60"/>
        <end position="80"/>
    </location>
</feature>
<dbReference type="GO" id="GO:0005765">
    <property type="term" value="C:lysosomal membrane"/>
    <property type="evidence" value="ECO:0007669"/>
    <property type="project" value="UniProtKB-SubCell"/>
</dbReference>
<dbReference type="GO" id="GO:0042030">
    <property type="term" value="F:ATPase inhibitor activity"/>
    <property type="evidence" value="ECO:0007669"/>
    <property type="project" value="TreeGrafter"/>
</dbReference>
<feature type="region of interest" description="Disordered" evidence="7">
    <location>
        <begin position="656"/>
        <end position="744"/>
    </location>
</feature>
<evidence type="ECO:0000259" key="9">
    <source>
        <dbReference type="PROSITE" id="PS51836"/>
    </source>
</evidence>
<feature type="compositionally biased region" description="Polar residues" evidence="7">
    <location>
        <begin position="301"/>
        <end position="311"/>
    </location>
</feature>
<keyword evidence="4" id="KW-0963">Cytoplasm</keyword>
<evidence type="ECO:0000256" key="6">
    <source>
        <dbReference type="ARBA" id="ARBA00023228"/>
    </source>
</evidence>
<dbReference type="AlphaFoldDB" id="A0A3R7PD53"/>
<feature type="compositionally biased region" description="Polar residues" evidence="7">
    <location>
        <begin position="661"/>
        <end position="675"/>
    </location>
</feature>
<evidence type="ECO:0000256" key="5">
    <source>
        <dbReference type="ARBA" id="ARBA00023136"/>
    </source>
</evidence>
<dbReference type="PROSITE" id="PS51836">
    <property type="entry name" value="DENN_FNIP12"/>
    <property type="match status" value="1"/>
</dbReference>
<evidence type="ECO:0000256" key="2">
    <source>
        <dbReference type="ARBA" id="ARBA00004656"/>
    </source>
</evidence>
<dbReference type="GO" id="GO:0051087">
    <property type="term" value="F:protein-folding chaperone binding"/>
    <property type="evidence" value="ECO:0007669"/>
    <property type="project" value="TreeGrafter"/>
</dbReference>
<evidence type="ECO:0000256" key="1">
    <source>
        <dbReference type="ARBA" id="ARBA00004496"/>
    </source>
</evidence>
<reference evidence="10 11" key="1">
    <citation type="submission" date="2018-04" db="EMBL/GenBank/DDBJ databases">
        <authorList>
            <person name="Zhang X."/>
            <person name="Yuan J."/>
            <person name="Li F."/>
            <person name="Xiang J."/>
        </authorList>
    </citation>
    <scope>NUCLEOTIDE SEQUENCE [LARGE SCALE GENOMIC DNA]</scope>
    <source>
        <tissue evidence="10">Muscle</tissue>
    </source>
</reference>
<dbReference type="PRINTS" id="PR02073">
    <property type="entry name" value="FOLLICULNIP1"/>
</dbReference>
<evidence type="ECO:0000256" key="8">
    <source>
        <dbReference type="SAM" id="Phobius"/>
    </source>
</evidence>
<dbReference type="EMBL" id="QCYY01000822">
    <property type="protein sequence ID" value="ROT82429.1"/>
    <property type="molecule type" value="Genomic_DNA"/>
</dbReference>
<sequence>MTGNREAEVRERRPGKRGSWARGAGSRERPSIRTVGEAAASTTALVVSRMARITVAREPAAAFIWLFLCVLLGLSLFGIGKGNPGDQPGCVAPPFNLQRNGIRVLLFRECDTRGRKLLYDSKTVVRIPIPDCSPAMPSCKTLFKSTFSTGSSQSTGNTSAGSATHLTPNKGSACNVKSSATSSSSKSESFAEISNGYGYQYQKQESDTKLLGELVFGTVALAYRGSCSKLHLMQSPQRILLSRTSPAPRSNLKQSCTSSDQGIEDSSFSSSISSVSETAISRTESLDMPWGIAGGGPAWATDTSHILSTSNSEGDSGFGGPPSPYSSVCGSFLSPTSIPNTPQGTPSSRQGSGNSLKHSGSLNNLQRRFLRNVNTSLEALGRDGESGDDVGTTSQHPHRLTRLGLAVMIEVGGHADWQRQVEEWIFAHLGVIEASVNRLQSSLDLAYMHRRTFVSATHQAVMQLEQDLLDLVSAPRLPRPVWLGLLGKPSHSDRQLLCTSFVNTLSSALMTFDTKQTNFFLSKLLTAVLTHHLGWVSTVAPGDHPVNTSSQVPQVSAEHASLVERLSESHPYNAVWAQLCELSGAVGYPPRAARTLLVGSNASLLSQLLTILSYIIRCSQVVEQDIQPFQEGETQQPTFSRTSSVASVITIVDGRRDSQRDLSQGRQSSSATLQRDPSIRRSWRMTRDGRSNKLHSTELRGGSGELPADWGPGHVGYSGGDEPKPITSNDSDSSIQHPNRRDVDQTSKWMLNDDVEIVIALGTSSGNDYSPSKTSPSSLTSFLSRSAREPSTDRLYPSLQELDDHRETFGPESIQPDVIAEKTPLYPNIELLKDVVEEQVTESKDTSSLKKDIKRKEDSSVRETPVCIPSSTEEFDERTSKQLASTDKTPEAVQDANQENNENSEQPMVIQIPRCACATRRSSASANTTGSQIAESLLGGVLDHYSSVFVLHATTQSSQWEDALRQDLSSAAHNSTLDPEVSEAVAVVADTDNWEVQVVSSHSYVVERSGIGSQVGLRVGMSPLVSAITDSILDLAKMEVEPQFIMQHLEERLCELYLKSQLLAEYLLGGAACSMRGSEATFSPFNLPELTKALGLDLNDLPLLLAVASTHTPALTKMFGLSIK</sequence>
<feature type="region of interest" description="Disordered" evidence="7">
    <location>
        <begin position="301"/>
        <end position="360"/>
    </location>
</feature>
<name>A0A3R7PD53_PENVA</name>
<feature type="compositionally biased region" description="Polar residues" evidence="7">
    <location>
        <begin position="333"/>
        <end position="360"/>
    </location>
</feature>
<keyword evidence="8" id="KW-1133">Transmembrane helix</keyword>
<reference evidence="10 11" key="2">
    <citation type="submission" date="2019-01" db="EMBL/GenBank/DDBJ databases">
        <title>The decoding of complex shrimp genome reveals the adaptation for benthos swimmer, frequently molting mechanism and breeding impact on genome.</title>
        <authorList>
            <person name="Sun Y."/>
            <person name="Gao Y."/>
            <person name="Yu Y."/>
        </authorList>
    </citation>
    <scope>NUCLEOTIDE SEQUENCE [LARGE SCALE GENOMIC DNA]</scope>
    <source>
        <tissue evidence="10">Muscle</tissue>
    </source>
</reference>
<accession>A0A3R7PD53</accession>
<dbReference type="InterPro" id="IPR028086">
    <property type="entry name" value="FNIP_C_dom"/>
</dbReference>
<evidence type="ECO:0000313" key="11">
    <source>
        <dbReference type="Proteomes" id="UP000283509"/>
    </source>
</evidence>
<organism evidence="10 11">
    <name type="scientific">Penaeus vannamei</name>
    <name type="common">Whiteleg shrimp</name>
    <name type="synonym">Litopenaeus vannamei</name>
    <dbReference type="NCBI Taxonomy" id="6689"/>
    <lineage>
        <taxon>Eukaryota</taxon>
        <taxon>Metazoa</taxon>
        <taxon>Ecdysozoa</taxon>
        <taxon>Arthropoda</taxon>
        <taxon>Crustacea</taxon>
        <taxon>Multicrustacea</taxon>
        <taxon>Malacostraca</taxon>
        <taxon>Eumalacostraca</taxon>
        <taxon>Eucarida</taxon>
        <taxon>Decapoda</taxon>
        <taxon>Dendrobranchiata</taxon>
        <taxon>Penaeoidea</taxon>
        <taxon>Penaeidae</taxon>
        <taxon>Penaeus</taxon>
    </lineage>
</organism>
<keyword evidence="5 8" id="KW-0472">Membrane</keyword>
<evidence type="ECO:0000256" key="3">
    <source>
        <dbReference type="ARBA" id="ARBA00007541"/>
    </source>
</evidence>
<feature type="compositionally biased region" description="Polar residues" evidence="7">
    <location>
        <begin position="726"/>
        <end position="737"/>
    </location>
</feature>
<feature type="compositionally biased region" description="Low complexity" evidence="7">
    <location>
        <begin position="770"/>
        <end position="785"/>
    </location>
</feature>
<feature type="compositionally biased region" description="Basic and acidic residues" evidence="7">
    <location>
        <begin position="1"/>
        <end position="12"/>
    </location>
</feature>
<dbReference type="InterPro" id="IPR026156">
    <property type="entry name" value="FNIP_fam"/>
</dbReference>
<dbReference type="InterPro" id="IPR028084">
    <property type="entry name" value="FNIP_N_dom"/>
</dbReference>
<dbReference type="STRING" id="6689.A0A3R7PD53"/>
<feature type="compositionally biased region" description="Basic and acidic residues" evidence="7">
    <location>
        <begin position="685"/>
        <end position="698"/>
    </location>
</feature>
<feature type="region of interest" description="Disordered" evidence="7">
    <location>
        <begin position="763"/>
        <end position="792"/>
    </location>
</feature>